<evidence type="ECO:0000256" key="1">
    <source>
        <dbReference type="SAM" id="MobiDB-lite"/>
    </source>
</evidence>
<keyword evidence="3" id="KW-1185">Reference proteome</keyword>
<feature type="region of interest" description="Disordered" evidence="1">
    <location>
        <begin position="189"/>
        <end position="224"/>
    </location>
</feature>
<protein>
    <submittedName>
        <fullName evidence="2">Uncharacterized protein</fullName>
    </submittedName>
</protein>
<evidence type="ECO:0000313" key="2">
    <source>
        <dbReference type="EMBL" id="KAJ8256136.1"/>
    </source>
</evidence>
<gene>
    <name evidence="2" type="ORF">COCON_G00200000</name>
</gene>
<reference evidence="2" key="1">
    <citation type="journal article" date="2023" name="Science">
        <title>Genome structures resolve the early diversification of teleost fishes.</title>
        <authorList>
            <person name="Parey E."/>
            <person name="Louis A."/>
            <person name="Montfort J."/>
            <person name="Bouchez O."/>
            <person name="Roques C."/>
            <person name="Iampietro C."/>
            <person name="Lluch J."/>
            <person name="Castinel A."/>
            <person name="Donnadieu C."/>
            <person name="Desvignes T."/>
            <person name="Floi Bucao C."/>
            <person name="Jouanno E."/>
            <person name="Wen M."/>
            <person name="Mejri S."/>
            <person name="Dirks R."/>
            <person name="Jansen H."/>
            <person name="Henkel C."/>
            <person name="Chen W.J."/>
            <person name="Zahm M."/>
            <person name="Cabau C."/>
            <person name="Klopp C."/>
            <person name="Thompson A.W."/>
            <person name="Robinson-Rechavi M."/>
            <person name="Braasch I."/>
            <person name="Lecointre G."/>
            <person name="Bobe J."/>
            <person name="Postlethwait J.H."/>
            <person name="Berthelot C."/>
            <person name="Roest Crollius H."/>
            <person name="Guiguen Y."/>
        </authorList>
    </citation>
    <scope>NUCLEOTIDE SEQUENCE</scope>
    <source>
        <strain evidence="2">Concon-B</strain>
    </source>
</reference>
<dbReference type="AlphaFoldDB" id="A0A9Q1D1X1"/>
<accession>A0A9Q1D1X1</accession>
<dbReference type="EMBL" id="JAFJMO010000015">
    <property type="protein sequence ID" value="KAJ8256136.1"/>
    <property type="molecule type" value="Genomic_DNA"/>
</dbReference>
<dbReference type="Proteomes" id="UP001152803">
    <property type="component" value="Unassembled WGS sequence"/>
</dbReference>
<proteinExistence type="predicted"/>
<evidence type="ECO:0000313" key="3">
    <source>
        <dbReference type="Proteomes" id="UP001152803"/>
    </source>
</evidence>
<organism evidence="2 3">
    <name type="scientific">Conger conger</name>
    <name type="common">Conger eel</name>
    <name type="synonym">Muraena conger</name>
    <dbReference type="NCBI Taxonomy" id="82655"/>
    <lineage>
        <taxon>Eukaryota</taxon>
        <taxon>Metazoa</taxon>
        <taxon>Chordata</taxon>
        <taxon>Craniata</taxon>
        <taxon>Vertebrata</taxon>
        <taxon>Euteleostomi</taxon>
        <taxon>Actinopterygii</taxon>
        <taxon>Neopterygii</taxon>
        <taxon>Teleostei</taxon>
        <taxon>Anguilliformes</taxon>
        <taxon>Congridae</taxon>
        <taxon>Conger</taxon>
    </lineage>
</organism>
<name>A0A9Q1D1X1_CONCO</name>
<feature type="compositionally biased region" description="Basic and acidic residues" evidence="1">
    <location>
        <begin position="209"/>
        <end position="224"/>
    </location>
</feature>
<comment type="caution">
    <text evidence="2">The sequence shown here is derived from an EMBL/GenBank/DDBJ whole genome shotgun (WGS) entry which is preliminary data.</text>
</comment>
<sequence length="224" mass="24673">MGPRASPDPKDNRRPERRVIQGFQDSQEFQVIQDPKVNLGLVLANQDHKVSLDLGGTWENQACKVIKVLGGTLACQVFPDRKATRASQESDYPASQGLKVLLEYRVDQGFLEYPDQEGRTGSLGELAQLGKRGSQGGACRGPRGPWGHRAFLDSRERRAPWGYLVSQDWRGGRGLLELRESKVIKGPQGLLGLRGDLAPQDQESQGQPDPREKQAHLDPSEVGG</sequence>